<dbReference type="RefSeq" id="WP_073126591.1">
    <property type="nucleotide sequence ID" value="NZ_BAABCH010000016.1"/>
</dbReference>
<dbReference type="PANTHER" id="PTHR43531:SF11">
    <property type="entry name" value="METHYL-ACCEPTING CHEMOTAXIS PROTEIN 3"/>
    <property type="match status" value="1"/>
</dbReference>
<dbReference type="STRING" id="1121321.SAMN04488530_12222"/>
<reference evidence="13" key="1">
    <citation type="submission" date="2016-11" db="EMBL/GenBank/DDBJ databases">
        <authorList>
            <person name="Varghese N."/>
            <person name="Submissions S."/>
        </authorList>
    </citation>
    <scope>NUCLEOTIDE SEQUENCE [LARGE SCALE GENOMIC DNA]</scope>
    <source>
        <strain evidence="13">DSM 2635</strain>
    </source>
</reference>
<evidence type="ECO:0000256" key="8">
    <source>
        <dbReference type="PROSITE-ProRule" id="PRU00284"/>
    </source>
</evidence>
<evidence type="ECO:0000256" key="1">
    <source>
        <dbReference type="ARBA" id="ARBA00004651"/>
    </source>
</evidence>
<dbReference type="CDD" id="cd06225">
    <property type="entry name" value="HAMP"/>
    <property type="match status" value="1"/>
</dbReference>
<dbReference type="InterPro" id="IPR033479">
    <property type="entry name" value="dCache_1"/>
</dbReference>
<keyword evidence="3" id="KW-0145">Chemotaxis</keyword>
<dbReference type="Gene3D" id="3.30.450.20">
    <property type="entry name" value="PAS domain"/>
    <property type="match status" value="2"/>
</dbReference>
<evidence type="ECO:0000259" key="11">
    <source>
        <dbReference type="PROSITE" id="PS50885"/>
    </source>
</evidence>
<dbReference type="Pfam" id="PF02743">
    <property type="entry name" value="dCache_1"/>
    <property type="match status" value="1"/>
</dbReference>
<evidence type="ECO:0000256" key="5">
    <source>
        <dbReference type="ARBA" id="ARBA00022989"/>
    </source>
</evidence>
<dbReference type="GO" id="GO:0006935">
    <property type="term" value="P:chemotaxis"/>
    <property type="evidence" value="ECO:0007669"/>
    <property type="project" value="UniProtKB-KW"/>
</dbReference>
<dbReference type="PROSITE" id="PS50885">
    <property type="entry name" value="HAMP"/>
    <property type="match status" value="1"/>
</dbReference>
<dbReference type="PROSITE" id="PS50111">
    <property type="entry name" value="CHEMOTAXIS_TRANSDUC_2"/>
    <property type="match status" value="1"/>
</dbReference>
<keyword evidence="8" id="KW-0807">Transducer</keyword>
<keyword evidence="13" id="KW-1185">Reference proteome</keyword>
<dbReference type="SUPFAM" id="SSF103190">
    <property type="entry name" value="Sensory domain-like"/>
    <property type="match status" value="1"/>
</dbReference>
<evidence type="ECO:0000256" key="9">
    <source>
        <dbReference type="SAM" id="Phobius"/>
    </source>
</evidence>
<protein>
    <submittedName>
        <fullName evidence="12">Methyl-accepting chemotaxis protein</fullName>
    </submittedName>
</protein>
<dbReference type="EMBL" id="FQWX01000022">
    <property type="protein sequence ID" value="SHH14828.1"/>
    <property type="molecule type" value="Genomic_DNA"/>
</dbReference>
<dbReference type="InterPro" id="IPR029151">
    <property type="entry name" value="Sensor-like_sf"/>
</dbReference>
<comment type="subcellular location">
    <subcellularLocation>
        <location evidence="1">Cell membrane</location>
        <topology evidence="1">Multi-pass membrane protein</topology>
    </subcellularLocation>
</comment>
<evidence type="ECO:0000259" key="10">
    <source>
        <dbReference type="PROSITE" id="PS50111"/>
    </source>
</evidence>
<evidence type="ECO:0000256" key="6">
    <source>
        <dbReference type="ARBA" id="ARBA00023136"/>
    </source>
</evidence>
<dbReference type="SUPFAM" id="SSF58104">
    <property type="entry name" value="Methyl-accepting chemotaxis protein (MCP) signaling domain"/>
    <property type="match status" value="1"/>
</dbReference>
<dbReference type="Pfam" id="PF00015">
    <property type="entry name" value="MCPsignal"/>
    <property type="match status" value="1"/>
</dbReference>
<dbReference type="Pfam" id="PF00672">
    <property type="entry name" value="HAMP"/>
    <property type="match status" value="1"/>
</dbReference>
<dbReference type="PANTHER" id="PTHR43531">
    <property type="entry name" value="PROTEIN ICFG"/>
    <property type="match status" value="1"/>
</dbReference>
<accession>A0A1M5QLF5</accession>
<dbReference type="InterPro" id="IPR051310">
    <property type="entry name" value="MCP_chemotaxis"/>
</dbReference>
<dbReference type="CDD" id="cd12912">
    <property type="entry name" value="PDC2_MCP_like"/>
    <property type="match status" value="1"/>
</dbReference>
<dbReference type="Gene3D" id="1.10.8.500">
    <property type="entry name" value="HAMP domain in histidine kinase"/>
    <property type="match status" value="1"/>
</dbReference>
<dbReference type="GO" id="GO:0004888">
    <property type="term" value="F:transmembrane signaling receptor activity"/>
    <property type="evidence" value="ECO:0007669"/>
    <property type="project" value="TreeGrafter"/>
</dbReference>
<proteinExistence type="inferred from homology"/>
<evidence type="ECO:0000256" key="3">
    <source>
        <dbReference type="ARBA" id="ARBA00022500"/>
    </source>
</evidence>
<dbReference type="GO" id="GO:0007165">
    <property type="term" value="P:signal transduction"/>
    <property type="evidence" value="ECO:0007669"/>
    <property type="project" value="UniProtKB-KW"/>
</dbReference>
<dbReference type="Gene3D" id="1.10.287.950">
    <property type="entry name" value="Methyl-accepting chemotaxis protein"/>
    <property type="match status" value="1"/>
</dbReference>
<organism evidence="12 13">
    <name type="scientific">Asaccharospora irregularis DSM 2635</name>
    <dbReference type="NCBI Taxonomy" id="1121321"/>
    <lineage>
        <taxon>Bacteria</taxon>
        <taxon>Bacillati</taxon>
        <taxon>Bacillota</taxon>
        <taxon>Clostridia</taxon>
        <taxon>Peptostreptococcales</taxon>
        <taxon>Peptostreptococcaceae</taxon>
        <taxon>Asaccharospora</taxon>
    </lineage>
</organism>
<dbReference type="InterPro" id="IPR003660">
    <property type="entry name" value="HAMP_dom"/>
</dbReference>
<dbReference type="CDD" id="cd11386">
    <property type="entry name" value="MCP_signal"/>
    <property type="match status" value="1"/>
</dbReference>
<evidence type="ECO:0000313" key="12">
    <source>
        <dbReference type="EMBL" id="SHH14828.1"/>
    </source>
</evidence>
<evidence type="ECO:0000256" key="7">
    <source>
        <dbReference type="ARBA" id="ARBA00029447"/>
    </source>
</evidence>
<feature type="domain" description="Methyl-accepting transducer" evidence="10">
    <location>
        <begin position="425"/>
        <end position="654"/>
    </location>
</feature>
<dbReference type="AlphaFoldDB" id="A0A1M5QLF5"/>
<comment type="similarity">
    <text evidence="7">Belongs to the methyl-accepting chemotaxis (MCP) protein family.</text>
</comment>
<gene>
    <name evidence="12" type="ORF">SAMN04488530_12222</name>
</gene>
<sequence length="669" mass="72275">MKSIRTKILLMIGGIAVLGMIASGILTLRNTVKTVVTDQESISELTTSNVVANIDEYFTKYKTMAIQMAGNPSIRKTLSDVTSRDNCKQHPSYEDAHQYLGYIMGKDKEISSAYVCSAKTDAGFNGTDWFCDPGFDLKTRSYWFSKQEDIKRGFIISQPFKDVDTGNMVIAFSAPVYDPSGKDIVGVAAVDVAINDISNMVATTKTSYGDGSYSMLVSNTGQVLASKKSDQVLKNVKEIGFDEKMLGELEKPTNKVIKYDDNGETRYGIVNITRDAGWRVLLSIDEGTYMALAKQSQRDMTIVYVISILVLLAAIIFVTRSIVAPLSKLTYATEELADGNLDTEIDIDSDDEIGRLAASMKKLVLRLNQYIDYINEVSGSLDRFSTGDLNIELKQAYDGEFAKIKDSLLQLSNIFKDTIGQIVETSESVASGSKEIANAAQVLAEGSLNQAGTTEELTATINDLSGRVSANASNALNASDQVKSVGELADNSNEQMKEMMMAITEINKKSSEISKVIKVIEDIAFQTNILALNAAVEAARAGEAGKGFAVVADEVRNLATKSADAAKETTHLIEESIKAVENGTDIADKTGTMLKNVIEGVSETVRLIDEISGASVDQATALKQTLDGIEQISSVVQTNAATAEESSAASDELSKQAYALQVIASDFKI</sequence>
<evidence type="ECO:0000256" key="2">
    <source>
        <dbReference type="ARBA" id="ARBA00022475"/>
    </source>
</evidence>
<dbReference type="GO" id="GO:0005886">
    <property type="term" value="C:plasma membrane"/>
    <property type="evidence" value="ECO:0007669"/>
    <property type="project" value="UniProtKB-SubCell"/>
</dbReference>
<dbReference type="OrthoDB" id="9814363at2"/>
<feature type="domain" description="HAMP" evidence="11">
    <location>
        <begin position="320"/>
        <end position="372"/>
    </location>
</feature>
<dbReference type="CDD" id="cd18773">
    <property type="entry name" value="PDC1_HK_sensor"/>
    <property type="match status" value="1"/>
</dbReference>
<dbReference type="InterPro" id="IPR004089">
    <property type="entry name" value="MCPsignal_dom"/>
</dbReference>
<dbReference type="SMART" id="SM00304">
    <property type="entry name" value="HAMP"/>
    <property type="match status" value="1"/>
</dbReference>
<feature type="transmembrane region" description="Helical" evidence="9">
    <location>
        <begin position="302"/>
        <end position="323"/>
    </location>
</feature>
<keyword evidence="6 9" id="KW-0472">Membrane</keyword>
<dbReference type="Proteomes" id="UP000243255">
    <property type="component" value="Unassembled WGS sequence"/>
</dbReference>
<evidence type="ECO:0000313" key="13">
    <source>
        <dbReference type="Proteomes" id="UP000243255"/>
    </source>
</evidence>
<keyword evidence="2" id="KW-1003">Cell membrane</keyword>
<evidence type="ECO:0000256" key="4">
    <source>
        <dbReference type="ARBA" id="ARBA00022692"/>
    </source>
</evidence>
<name>A0A1M5QLF5_9FIRM</name>
<dbReference type="SMART" id="SM00283">
    <property type="entry name" value="MA"/>
    <property type="match status" value="1"/>
</dbReference>
<keyword evidence="5 9" id="KW-1133">Transmembrane helix</keyword>
<keyword evidence="4 9" id="KW-0812">Transmembrane</keyword>